<protein>
    <recommendedName>
        <fullName evidence="3">F-box domain-containing protein</fullName>
    </recommendedName>
</protein>
<dbReference type="EMBL" id="CAVNYO010000174">
    <property type="protein sequence ID" value="CAK5271736.1"/>
    <property type="molecule type" value="Genomic_DNA"/>
</dbReference>
<feature type="non-terminal residue" evidence="1">
    <location>
        <position position="380"/>
    </location>
</feature>
<accession>A0AAD2Q3E0</accession>
<comment type="caution">
    <text evidence="1">The sequence shown here is derived from an EMBL/GenBank/DDBJ whole genome shotgun (WGS) entry which is preliminary data.</text>
</comment>
<reference evidence="1" key="1">
    <citation type="submission" date="2023-11" db="EMBL/GenBank/DDBJ databases">
        <authorList>
            <person name="De Vega J J."/>
            <person name="De Vega J J."/>
        </authorList>
    </citation>
    <scope>NUCLEOTIDE SEQUENCE</scope>
</reference>
<dbReference type="Proteomes" id="UP001295794">
    <property type="component" value="Unassembled WGS sequence"/>
</dbReference>
<dbReference type="SUPFAM" id="SSF52047">
    <property type="entry name" value="RNI-like"/>
    <property type="match status" value="1"/>
</dbReference>
<gene>
    <name evidence="1" type="ORF">MYCIT1_LOCUS17008</name>
</gene>
<dbReference type="AlphaFoldDB" id="A0AAD2Q3E0"/>
<evidence type="ECO:0008006" key="3">
    <source>
        <dbReference type="Google" id="ProtNLM"/>
    </source>
</evidence>
<organism evidence="1 2">
    <name type="scientific">Mycena citricolor</name>
    <dbReference type="NCBI Taxonomy" id="2018698"/>
    <lineage>
        <taxon>Eukaryota</taxon>
        <taxon>Fungi</taxon>
        <taxon>Dikarya</taxon>
        <taxon>Basidiomycota</taxon>
        <taxon>Agaricomycotina</taxon>
        <taxon>Agaricomycetes</taxon>
        <taxon>Agaricomycetidae</taxon>
        <taxon>Agaricales</taxon>
        <taxon>Marasmiineae</taxon>
        <taxon>Mycenaceae</taxon>
        <taxon>Mycena</taxon>
    </lineage>
</organism>
<sequence>AVIDPLTLPELLARILSFVADPQRRNLLPCALVSRAWVHPSQTLLFRSISLYYDYKPEEWLKLTEILRGSPRLASHIRVLGMSASLCSYVQRELLHIALPNLRSLSFSHFHEITGQETVDDLQQLISTAPRLQRVALALSLPEGSFYNAIQRIFARCSHSLRHLRLQIGTREWDTVDFRGEEKVVSPSQIFLDSLDLPVVPLELADVFSHREGLLSLDQLRTLWCLRYEMLDWPGICVVRQSIYALEFQPPIPDEPITSSFEMADFPNLSVIGLRYSAYLSKSAPTCLARFFRDVFRPTQMNSTVKVIVLPERLDPHLDWQEADAVMNEIFSAMSPPPMIAVDRLEVISQFLPKLSLSGRMRKINSEYGEEILLTSRYDD</sequence>
<evidence type="ECO:0000313" key="2">
    <source>
        <dbReference type="Proteomes" id="UP001295794"/>
    </source>
</evidence>
<dbReference type="Gene3D" id="3.80.10.10">
    <property type="entry name" value="Ribonuclease Inhibitor"/>
    <property type="match status" value="1"/>
</dbReference>
<name>A0AAD2Q3E0_9AGAR</name>
<dbReference type="InterPro" id="IPR032675">
    <property type="entry name" value="LRR_dom_sf"/>
</dbReference>
<proteinExistence type="predicted"/>
<evidence type="ECO:0000313" key="1">
    <source>
        <dbReference type="EMBL" id="CAK5271736.1"/>
    </source>
</evidence>
<keyword evidence="2" id="KW-1185">Reference proteome</keyword>